<sequence>MKINVEIDCTPEEARRAMGLPDLTPVHDHYIQMMLATMDQGMVKPEMIESMMKSWAPMGEAGMNLWRGMFDMTKGRPGE</sequence>
<dbReference type="STRING" id="1888892.BFL28_07730"/>
<dbReference type="EMBL" id="MDDS01000086">
    <property type="protein sequence ID" value="ODP35969.1"/>
    <property type="molecule type" value="Genomic_DNA"/>
</dbReference>
<comment type="caution">
    <text evidence="1">The sequence shown here is derived from an EMBL/GenBank/DDBJ whole genome shotgun (WGS) entry which is preliminary data.</text>
</comment>
<dbReference type="Pfam" id="PF20099">
    <property type="entry name" value="DUF6489"/>
    <property type="match status" value="1"/>
</dbReference>
<dbReference type="AlphaFoldDB" id="A0A1E3LQC9"/>
<dbReference type="OrthoDB" id="5740990at2"/>
<evidence type="ECO:0000313" key="1">
    <source>
        <dbReference type="EMBL" id="ODP35969.1"/>
    </source>
</evidence>
<keyword evidence="2" id="KW-1185">Reference proteome</keyword>
<protein>
    <submittedName>
        <fullName evidence="1">Uncharacterized protein</fullName>
    </submittedName>
</protein>
<name>A0A1E3LQC9_9SPHN</name>
<proteinExistence type="predicted"/>
<dbReference type="Proteomes" id="UP000094487">
    <property type="component" value="Unassembled WGS sequence"/>
</dbReference>
<reference evidence="1 2" key="1">
    <citation type="submission" date="2016-08" db="EMBL/GenBank/DDBJ databases">
        <title>Draft genome of the agarase producing Sphingomonas sp. MCT13.</title>
        <authorList>
            <person name="D'Andrea M.M."/>
            <person name="Rossolini G.M."/>
            <person name="Thaller M.C."/>
        </authorList>
    </citation>
    <scope>NUCLEOTIDE SEQUENCE [LARGE SCALE GENOMIC DNA]</scope>
    <source>
        <strain evidence="1 2">MCT13</strain>
    </source>
</reference>
<dbReference type="InterPro" id="IPR045502">
    <property type="entry name" value="DUF6489"/>
</dbReference>
<dbReference type="RefSeq" id="WP_069322156.1">
    <property type="nucleotide sequence ID" value="NZ_MDDS01000086.1"/>
</dbReference>
<gene>
    <name evidence="1" type="ORF">BFL28_07730</name>
</gene>
<evidence type="ECO:0000313" key="2">
    <source>
        <dbReference type="Proteomes" id="UP000094487"/>
    </source>
</evidence>
<organism evidence="1 2">
    <name type="scientific">Sphingomonas turrisvirgatae</name>
    <dbReference type="NCBI Taxonomy" id="1888892"/>
    <lineage>
        <taxon>Bacteria</taxon>
        <taxon>Pseudomonadati</taxon>
        <taxon>Pseudomonadota</taxon>
        <taxon>Alphaproteobacteria</taxon>
        <taxon>Sphingomonadales</taxon>
        <taxon>Sphingomonadaceae</taxon>
        <taxon>Sphingomonas</taxon>
    </lineage>
</organism>
<accession>A0A1E3LQC9</accession>